<dbReference type="InterPro" id="IPR004107">
    <property type="entry name" value="Integrase_SAM-like_N"/>
</dbReference>
<dbReference type="Pfam" id="PF02899">
    <property type="entry name" value="Phage_int_SAM_1"/>
    <property type="match status" value="1"/>
</dbReference>
<name>A0A0G0UZU2_9BACT</name>
<dbReference type="SUPFAM" id="SSF56349">
    <property type="entry name" value="DNA breaking-rejoining enzymes"/>
    <property type="match status" value="1"/>
</dbReference>
<dbReference type="EMBL" id="LCAN01000012">
    <property type="protein sequence ID" value="KKR94138.1"/>
    <property type="molecule type" value="Genomic_DNA"/>
</dbReference>
<organism evidence="7 8">
    <name type="scientific">Candidatus Roizmanbacteria bacterium GW2011_GWA1_41_13</name>
    <dbReference type="NCBI Taxonomy" id="1618474"/>
    <lineage>
        <taxon>Bacteria</taxon>
        <taxon>Candidatus Roizmaniibacteriota</taxon>
    </lineage>
</organism>
<dbReference type="InterPro" id="IPR044068">
    <property type="entry name" value="CB"/>
</dbReference>
<dbReference type="InterPro" id="IPR011010">
    <property type="entry name" value="DNA_brk_join_enz"/>
</dbReference>
<keyword evidence="1" id="KW-0229">DNA integration</keyword>
<evidence type="ECO:0000256" key="3">
    <source>
        <dbReference type="ARBA" id="ARBA00023172"/>
    </source>
</evidence>
<dbReference type="InterPro" id="IPR002104">
    <property type="entry name" value="Integrase_catalytic"/>
</dbReference>
<dbReference type="GO" id="GO:0003677">
    <property type="term" value="F:DNA binding"/>
    <property type="evidence" value="ECO:0007669"/>
    <property type="project" value="UniProtKB-UniRule"/>
</dbReference>
<dbReference type="AlphaFoldDB" id="A0A0G0UZU2"/>
<evidence type="ECO:0000313" key="7">
    <source>
        <dbReference type="EMBL" id="KKR94138.1"/>
    </source>
</evidence>
<protein>
    <submittedName>
        <fullName evidence="7">Tyrosine recombinase XerC</fullName>
    </submittedName>
</protein>
<evidence type="ECO:0000256" key="4">
    <source>
        <dbReference type="PROSITE-ProRule" id="PRU01248"/>
    </source>
</evidence>
<dbReference type="PANTHER" id="PTHR30349:SF81">
    <property type="entry name" value="TYROSINE RECOMBINASE XERC"/>
    <property type="match status" value="1"/>
</dbReference>
<feature type="domain" description="Core-binding (CB)" evidence="6">
    <location>
        <begin position="1"/>
        <end position="85"/>
    </location>
</feature>
<dbReference type="Pfam" id="PF00589">
    <property type="entry name" value="Phage_integrase"/>
    <property type="match status" value="1"/>
</dbReference>
<evidence type="ECO:0000256" key="1">
    <source>
        <dbReference type="ARBA" id="ARBA00022908"/>
    </source>
</evidence>
<comment type="caution">
    <text evidence="7">The sequence shown here is derived from an EMBL/GenBank/DDBJ whole genome shotgun (WGS) entry which is preliminary data.</text>
</comment>
<evidence type="ECO:0000259" key="6">
    <source>
        <dbReference type="PROSITE" id="PS51900"/>
    </source>
</evidence>
<dbReference type="Gene3D" id="1.10.150.130">
    <property type="match status" value="1"/>
</dbReference>
<dbReference type="PROSITE" id="PS51900">
    <property type="entry name" value="CB"/>
    <property type="match status" value="1"/>
</dbReference>
<evidence type="ECO:0000259" key="5">
    <source>
        <dbReference type="PROSITE" id="PS51898"/>
    </source>
</evidence>
<dbReference type="Gene3D" id="1.10.443.10">
    <property type="entry name" value="Intergrase catalytic core"/>
    <property type="match status" value="1"/>
</dbReference>
<evidence type="ECO:0000256" key="2">
    <source>
        <dbReference type="ARBA" id="ARBA00023125"/>
    </source>
</evidence>
<gene>
    <name evidence="7" type="ORF">UU41_C0012G0020</name>
</gene>
<feature type="domain" description="Tyr recombinase" evidence="5">
    <location>
        <begin position="106"/>
        <end position="273"/>
    </location>
</feature>
<evidence type="ECO:0000313" key="8">
    <source>
        <dbReference type="Proteomes" id="UP000034961"/>
    </source>
</evidence>
<dbReference type="InterPro" id="IPR010998">
    <property type="entry name" value="Integrase_recombinase_N"/>
</dbReference>
<sequence length="277" mass="31486">MLDETKNSFLAYLTAQNKAPATIVAYGKDIEQLIVTLKRLGRTSFAETTREDLETFLSELREKNFTPKTISRKVNSIKTFYKFLQSEGKVKENPASDLTHPKYEMKEPRILSKMEYRALRDVSRADIRTYAIIELFLQTGLRISEVADLTFDNLTNGELVFGERTIPLNQAAQDALNQYLAIRPKKENSKHIFITKTGNPLLVRNIRTAVDRALKQAGIDDAKVNDLRVTFIAHQLASGAPLEYISKLVGHKRISTTERYLNLVKEKPKKGAKLTEL</sequence>
<dbReference type="PANTHER" id="PTHR30349">
    <property type="entry name" value="PHAGE INTEGRASE-RELATED"/>
    <property type="match status" value="1"/>
</dbReference>
<dbReference type="GO" id="GO:0015074">
    <property type="term" value="P:DNA integration"/>
    <property type="evidence" value="ECO:0007669"/>
    <property type="project" value="UniProtKB-KW"/>
</dbReference>
<keyword evidence="3" id="KW-0233">DNA recombination</keyword>
<dbReference type="PROSITE" id="PS51898">
    <property type="entry name" value="TYR_RECOMBINASE"/>
    <property type="match status" value="1"/>
</dbReference>
<dbReference type="InterPro" id="IPR050090">
    <property type="entry name" value="Tyrosine_recombinase_XerCD"/>
</dbReference>
<reference evidence="7 8" key="1">
    <citation type="journal article" date="2015" name="Nature">
        <title>rRNA introns, odd ribosomes, and small enigmatic genomes across a large radiation of phyla.</title>
        <authorList>
            <person name="Brown C.T."/>
            <person name="Hug L.A."/>
            <person name="Thomas B.C."/>
            <person name="Sharon I."/>
            <person name="Castelle C.J."/>
            <person name="Singh A."/>
            <person name="Wilkins M.J."/>
            <person name="Williams K.H."/>
            <person name="Banfield J.F."/>
        </authorList>
    </citation>
    <scope>NUCLEOTIDE SEQUENCE [LARGE SCALE GENOMIC DNA]</scope>
</reference>
<keyword evidence="2 4" id="KW-0238">DNA-binding</keyword>
<accession>A0A0G0UZU2</accession>
<dbReference type="GO" id="GO:0006310">
    <property type="term" value="P:DNA recombination"/>
    <property type="evidence" value="ECO:0007669"/>
    <property type="project" value="UniProtKB-KW"/>
</dbReference>
<dbReference type="InterPro" id="IPR013762">
    <property type="entry name" value="Integrase-like_cat_sf"/>
</dbReference>
<proteinExistence type="predicted"/>
<dbReference type="Proteomes" id="UP000034961">
    <property type="component" value="Unassembled WGS sequence"/>
</dbReference>